<dbReference type="eggNOG" id="ENOG502QSPY">
    <property type="taxonomic scope" value="Eukaryota"/>
</dbReference>
<feature type="domain" description="NAC" evidence="7">
    <location>
        <begin position="32"/>
        <end position="197"/>
    </location>
</feature>
<dbReference type="GO" id="GO:0003677">
    <property type="term" value="F:DNA binding"/>
    <property type="evidence" value="ECO:0007669"/>
    <property type="project" value="UniProtKB-KW"/>
</dbReference>
<evidence type="ECO:0000256" key="3">
    <source>
        <dbReference type="ARBA" id="ARBA00023125"/>
    </source>
</evidence>
<evidence type="ECO:0000313" key="10">
    <source>
        <dbReference type="Proteomes" id="UP000004995"/>
    </source>
</evidence>
<feature type="compositionally biased region" description="Polar residues" evidence="6">
    <location>
        <begin position="11"/>
        <end position="20"/>
    </location>
</feature>
<sequence length="357" mass="39259">MADQGVFAHEQGTTGDQHQQPHGIGVGDDLELPPGFRFYPSDEEIVTFYLKPKVEQRSFTCIAIGEVDLKRTEPCELPGKAKTGEKEWYFFYEKDRKYRTGLRMNRATEGGYWKATGKDKEIYRTMTGVLIGMKKTLVFYTGRAPRGQKTTWVMHEYRLEGNNKSPHPSSSSTSTTMKSSSASEATDEWVVCRVFRKATGIKKAPTPPPYNHAIVDSGIDQRSIPMPPPLQLPMLPNFTMDPVGSYYSIAGVSSSSLSPVIPPITAGTGNDMLQMNSALFGNMMAVPPPMPFSHQLGIGTASASTFMAAPQSEASSILSQKDVGMSLHQTNAMDISSMVSATLESMGTMDMDGFWKY</sequence>
<dbReference type="STRING" id="4555.K3XJD0"/>
<proteinExistence type="predicted"/>
<dbReference type="OrthoDB" id="1424968at2759"/>
<dbReference type="KEGG" id="sita:101785817"/>
<keyword evidence="10" id="KW-1185">Reference proteome</keyword>
<evidence type="ECO:0000256" key="5">
    <source>
        <dbReference type="ARBA" id="ARBA00023242"/>
    </source>
</evidence>
<feature type="region of interest" description="Disordered" evidence="6">
    <location>
        <begin position="160"/>
        <end position="181"/>
    </location>
</feature>
<dbReference type="PROSITE" id="PS51005">
    <property type="entry name" value="NAC"/>
    <property type="match status" value="1"/>
</dbReference>
<dbReference type="GO" id="GO:0006355">
    <property type="term" value="P:regulation of DNA-templated transcription"/>
    <property type="evidence" value="ECO:0007669"/>
    <property type="project" value="InterPro"/>
</dbReference>
<dbReference type="Gramene" id="KQL04038">
    <property type="protein sequence ID" value="KQL04038"/>
    <property type="gene ID" value="SETIT_002003mg"/>
</dbReference>
<dbReference type="PANTHER" id="PTHR31744">
    <property type="entry name" value="PROTEIN CUP-SHAPED COTYLEDON 2-RELATED"/>
    <property type="match status" value="1"/>
</dbReference>
<accession>K3XJD0</accession>
<evidence type="ECO:0000256" key="4">
    <source>
        <dbReference type="ARBA" id="ARBA00023163"/>
    </source>
</evidence>
<dbReference type="InterPro" id="IPR036093">
    <property type="entry name" value="NAC_dom_sf"/>
</dbReference>
<dbReference type="EMBL" id="CM003532">
    <property type="protein sequence ID" value="RCV24261.1"/>
    <property type="molecule type" value="Genomic_DNA"/>
</dbReference>
<comment type="subcellular location">
    <subcellularLocation>
        <location evidence="1">Nucleus</location>
    </subcellularLocation>
</comment>
<keyword evidence="5" id="KW-0539">Nucleus</keyword>
<dbReference type="FunCoup" id="K3XJD0">
    <property type="interactions" value="4"/>
</dbReference>
<dbReference type="RefSeq" id="XP_022682347.1">
    <property type="nucleotide sequence ID" value="XM_022826612.1"/>
</dbReference>
<name>K3XJD0_SETIT</name>
<evidence type="ECO:0000256" key="2">
    <source>
        <dbReference type="ARBA" id="ARBA00023015"/>
    </source>
</evidence>
<dbReference type="GO" id="GO:0005634">
    <property type="term" value="C:nucleus"/>
    <property type="evidence" value="ECO:0007669"/>
    <property type="project" value="UniProtKB-SubCell"/>
</dbReference>
<keyword evidence="4" id="KW-0804">Transcription</keyword>
<protein>
    <recommendedName>
        <fullName evidence="7">NAC domain-containing protein</fullName>
    </recommendedName>
</protein>
<dbReference type="OMA" id="PHTFEAG"/>
<dbReference type="Gene3D" id="2.170.150.80">
    <property type="entry name" value="NAC domain"/>
    <property type="match status" value="1"/>
</dbReference>
<reference evidence="8" key="2">
    <citation type="submission" date="2015-07" db="EMBL/GenBank/DDBJ databases">
        <authorList>
            <person name="Noorani M."/>
        </authorList>
    </citation>
    <scope>NUCLEOTIDE SEQUENCE</scope>
    <source>
        <strain evidence="8">Yugu1</strain>
    </source>
</reference>
<evidence type="ECO:0000313" key="9">
    <source>
        <dbReference type="EnsemblPlants" id="KQL04038"/>
    </source>
</evidence>
<evidence type="ECO:0000256" key="6">
    <source>
        <dbReference type="SAM" id="MobiDB-lite"/>
    </source>
</evidence>
<dbReference type="EMBL" id="AGNK02002815">
    <property type="status" value="NOT_ANNOTATED_CDS"/>
    <property type="molecule type" value="Genomic_DNA"/>
</dbReference>
<evidence type="ECO:0000259" key="7">
    <source>
        <dbReference type="PROSITE" id="PS51005"/>
    </source>
</evidence>
<dbReference type="Proteomes" id="UP000004995">
    <property type="component" value="Unassembled WGS sequence"/>
</dbReference>
<dbReference type="EnsemblPlants" id="KQL04038">
    <property type="protein sequence ID" value="KQL04038"/>
    <property type="gene ID" value="SETIT_002003mg"/>
</dbReference>
<dbReference type="FunFam" id="2.170.150.80:FF:000006">
    <property type="entry name" value="NAC domain-containing protein 100-like"/>
    <property type="match status" value="1"/>
</dbReference>
<dbReference type="InterPro" id="IPR003441">
    <property type="entry name" value="NAC-dom"/>
</dbReference>
<dbReference type="PANTHER" id="PTHR31744:SF92">
    <property type="entry name" value="NAC DOMAIN-CONTAINING PROTEIN 87"/>
    <property type="match status" value="1"/>
</dbReference>
<evidence type="ECO:0000313" key="8">
    <source>
        <dbReference type="EMBL" id="RCV24261.1"/>
    </source>
</evidence>
<dbReference type="SUPFAM" id="SSF101941">
    <property type="entry name" value="NAC domain"/>
    <property type="match status" value="1"/>
</dbReference>
<evidence type="ECO:0000256" key="1">
    <source>
        <dbReference type="ARBA" id="ARBA00004123"/>
    </source>
</evidence>
<organism evidence="9 10">
    <name type="scientific">Setaria italica</name>
    <name type="common">Foxtail millet</name>
    <name type="synonym">Panicum italicum</name>
    <dbReference type="NCBI Taxonomy" id="4555"/>
    <lineage>
        <taxon>Eukaryota</taxon>
        <taxon>Viridiplantae</taxon>
        <taxon>Streptophyta</taxon>
        <taxon>Embryophyta</taxon>
        <taxon>Tracheophyta</taxon>
        <taxon>Spermatophyta</taxon>
        <taxon>Magnoliopsida</taxon>
        <taxon>Liliopsida</taxon>
        <taxon>Poales</taxon>
        <taxon>Poaceae</taxon>
        <taxon>PACMAD clade</taxon>
        <taxon>Panicoideae</taxon>
        <taxon>Panicodae</taxon>
        <taxon>Paniceae</taxon>
        <taxon>Cenchrinae</taxon>
        <taxon>Setaria</taxon>
    </lineage>
</organism>
<reference evidence="9" key="3">
    <citation type="submission" date="2018-08" db="UniProtKB">
        <authorList>
            <consortium name="EnsemblPlants"/>
        </authorList>
    </citation>
    <scope>IDENTIFICATION</scope>
    <source>
        <strain evidence="9">Yugu1</strain>
    </source>
</reference>
<dbReference type="GeneID" id="101785817"/>
<feature type="region of interest" description="Disordered" evidence="6">
    <location>
        <begin position="1"/>
        <end position="27"/>
    </location>
</feature>
<reference evidence="8 10" key="1">
    <citation type="journal article" date="2012" name="Nat. Biotechnol.">
        <title>Reference genome sequence of the model plant Setaria.</title>
        <authorList>
            <person name="Bennetzen J.L."/>
            <person name="Schmutz J."/>
            <person name="Wang H."/>
            <person name="Percifield R."/>
            <person name="Hawkins J."/>
            <person name="Pontaroli A.C."/>
            <person name="Estep M."/>
            <person name="Feng L."/>
            <person name="Vaughn J.N."/>
            <person name="Grimwood J."/>
            <person name="Jenkins J."/>
            <person name="Barry K."/>
            <person name="Lindquist E."/>
            <person name="Hellsten U."/>
            <person name="Deshpande S."/>
            <person name="Wang X."/>
            <person name="Wu X."/>
            <person name="Mitros T."/>
            <person name="Triplett J."/>
            <person name="Yang X."/>
            <person name="Ye C.Y."/>
            <person name="Mauro-Herrera M."/>
            <person name="Wang L."/>
            <person name="Li P."/>
            <person name="Sharma M."/>
            <person name="Sharma R."/>
            <person name="Ronald P.C."/>
            <person name="Panaud O."/>
            <person name="Kellogg E.A."/>
            <person name="Brutnell T.P."/>
            <person name="Doust A.N."/>
            <person name="Tuskan G.A."/>
            <person name="Rokhsar D."/>
            <person name="Devos K.M."/>
        </authorList>
    </citation>
    <scope>NUCLEOTIDE SEQUENCE [LARGE SCALE GENOMIC DNA]</scope>
    <source>
        <strain evidence="10">cv. Yugu1</strain>
        <strain evidence="8">Yugu1</strain>
    </source>
</reference>
<keyword evidence="2" id="KW-0805">Transcription regulation</keyword>
<keyword evidence="3" id="KW-0238">DNA-binding</keyword>
<feature type="compositionally biased region" description="Low complexity" evidence="6">
    <location>
        <begin position="169"/>
        <end position="181"/>
    </location>
</feature>
<dbReference type="Pfam" id="PF02365">
    <property type="entry name" value="NAM"/>
    <property type="match status" value="1"/>
</dbReference>
<gene>
    <name evidence="9" type="primary">LOC101785817</name>
    <name evidence="8" type="ORF">SETIT_5G070900v2</name>
</gene>
<dbReference type="HOGENOM" id="CLU_035664_6_0_1"/>
<dbReference type="AlphaFoldDB" id="K3XJD0"/>